<evidence type="ECO:0000259" key="1">
    <source>
        <dbReference type="PROSITE" id="PS50004"/>
    </source>
</evidence>
<dbReference type="GeneID" id="111288741"/>
<name>A0A6P5Y653_DURZI</name>
<sequence length="152" mass="16658">MVKNYVLEITLISAQGHKEPSSKLRRMQTYAFAWIDPSVKLRTCVDRVGGGNPTWNDKFLFKISSEFLSSQTCGVSVEIFAVGVLGDTLLGSVRFLLSNFLPPGSAFKAVKTPSFDAVQVRRRSGRFHRVLNIGATVLGGANVPAMNSSRHQ</sequence>
<dbReference type="KEGG" id="dzi:111288741"/>
<organism evidence="2 3">
    <name type="scientific">Durio zibethinus</name>
    <name type="common">Durian</name>
    <dbReference type="NCBI Taxonomy" id="66656"/>
    <lineage>
        <taxon>Eukaryota</taxon>
        <taxon>Viridiplantae</taxon>
        <taxon>Streptophyta</taxon>
        <taxon>Embryophyta</taxon>
        <taxon>Tracheophyta</taxon>
        <taxon>Spermatophyta</taxon>
        <taxon>Magnoliopsida</taxon>
        <taxon>eudicotyledons</taxon>
        <taxon>Gunneridae</taxon>
        <taxon>Pentapetalae</taxon>
        <taxon>rosids</taxon>
        <taxon>malvids</taxon>
        <taxon>Malvales</taxon>
        <taxon>Malvaceae</taxon>
        <taxon>Helicteroideae</taxon>
        <taxon>Durio</taxon>
    </lineage>
</organism>
<dbReference type="SMART" id="SM00239">
    <property type="entry name" value="C2"/>
    <property type="match status" value="1"/>
</dbReference>
<dbReference type="Gene3D" id="2.60.40.150">
    <property type="entry name" value="C2 domain"/>
    <property type="match status" value="1"/>
</dbReference>
<dbReference type="Proteomes" id="UP000515121">
    <property type="component" value="Unplaced"/>
</dbReference>
<feature type="domain" description="C2" evidence="1">
    <location>
        <begin position="1"/>
        <end position="110"/>
    </location>
</feature>
<feature type="non-terminal residue" evidence="3">
    <location>
        <position position="152"/>
    </location>
</feature>
<dbReference type="AlphaFoldDB" id="A0A6P5Y653"/>
<dbReference type="CDD" id="cd04051">
    <property type="entry name" value="C2_SRC2_like"/>
    <property type="match status" value="1"/>
</dbReference>
<dbReference type="Pfam" id="PF00168">
    <property type="entry name" value="C2"/>
    <property type="match status" value="1"/>
</dbReference>
<dbReference type="InterPro" id="IPR044750">
    <property type="entry name" value="C2_SRC2/BAP"/>
</dbReference>
<dbReference type="PANTHER" id="PTHR32246">
    <property type="entry name" value="INGRESSION PROTEIN FIC1"/>
    <property type="match status" value="1"/>
</dbReference>
<proteinExistence type="predicted"/>
<dbReference type="SUPFAM" id="SSF49562">
    <property type="entry name" value="C2 domain (Calcium/lipid-binding domain, CaLB)"/>
    <property type="match status" value="1"/>
</dbReference>
<evidence type="ECO:0000313" key="2">
    <source>
        <dbReference type="Proteomes" id="UP000515121"/>
    </source>
</evidence>
<accession>A0A6P5Y653</accession>
<dbReference type="InterPro" id="IPR035892">
    <property type="entry name" value="C2_domain_sf"/>
</dbReference>
<reference evidence="3" key="1">
    <citation type="submission" date="2025-08" db="UniProtKB">
        <authorList>
            <consortium name="RefSeq"/>
        </authorList>
    </citation>
    <scope>IDENTIFICATION</scope>
    <source>
        <tissue evidence="3">Fruit stalk</tissue>
    </source>
</reference>
<dbReference type="InterPro" id="IPR000008">
    <property type="entry name" value="C2_dom"/>
</dbReference>
<dbReference type="OrthoDB" id="1909968at2759"/>
<dbReference type="RefSeq" id="XP_022735471.1">
    <property type="nucleotide sequence ID" value="XM_022879736.1"/>
</dbReference>
<gene>
    <name evidence="3" type="primary">LOC111288741</name>
</gene>
<keyword evidence="2" id="KW-1185">Reference proteome</keyword>
<dbReference type="GO" id="GO:0006952">
    <property type="term" value="P:defense response"/>
    <property type="evidence" value="ECO:0007669"/>
    <property type="project" value="InterPro"/>
</dbReference>
<evidence type="ECO:0000313" key="3">
    <source>
        <dbReference type="RefSeq" id="XP_022735471.1"/>
    </source>
</evidence>
<dbReference type="PANTHER" id="PTHR32246:SF156">
    <property type="entry name" value="LIPID-BINDING FAMILY PROTEIN, PUTATIVE-RELATED"/>
    <property type="match status" value="1"/>
</dbReference>
<dbReference type="PROSITE" id="PS50004">
    <property type="entry name" value="C2"/>
    <property type="match status" value="1"/>
</dbReference>
<protein>
    <submittedName>
        <fullName evidence="3">Uncharacterized protein LOC111288741</fullName>
    </submittedName>
</protein>